<dbReference type="SUPFAM" id="SSF53474">
    <property type="entry name" value="alpha/beta-Hydrolases"/>
    <property type="match status" value="1"/>
</dbReference>
<evidence type="ECO:0000313" key="2">
    <source>
        <dbReference type="EMBL" id="QQG35631.1"/>
    </source>
</evidence>
<evidence type="ECO:0008006" key="4">
    <source>
        <dbReference type="Google" id="ProtNLM"/>
    </source>
</evidence>
<dbReference type="AlphaFoldDB" id="A0A7T5UH56"/>
<accession>A0A7T5UH56</accession>
<evidence type="ECO:0000313" key="3">
    <source>
        <dbReference type="Proteomes" id="UP000595362"/>
    </source>
</evidence>
<organism evidence="2 3">
    <name type="scientific">Micavibrio aeruginosavorus</name>
    <dbReference type="NCBI Taxonomy" id="349221"/>
    <lineage>
        <taxon>Bacteria</taxon>
        <taxon>Pseudomonadati</taxon>
        <taxon>Bdellovibrionota</taxon>
        <taxon>Bdellovibrionia</taxon>
        <taxon>Bdellovibrionales</taxon>
        <taxon>Pseudobdellovibrionaceae</taxon>
        <taxon>Micavibrio</taxon>
    </lineage>
</organism>
<name>A0A7T5UH56_9BACT</name>
<gene>
    <name evidence="2" type="ORF">HYS17_08910</name>
</gene>
<dbReference type="Proteomes" id="UP000595362">
    <property type="component" value="Chromosome"/>
</dbReference>
<reference evidence="2 3" key="1">
    <citation type="submission" date="2020-07" db="EMBL/GenBank/DDBJ databases">
        <title>Huge and variable diversity of episymbiotic CPR bacteria and DPANN archaea in groundwater ecosystems.</title>
        <authorList>
            <person name="He C.Y."/>
            <person name="Keren R."/>
            <person name="Whittaker M."/>
            <person name="Farag I.F."/>
            <person name="Doudna J."/>
            <person name="Cate J.H.D."/>
            <person name="Banfield J.F."/>
        </authorList>
    </citation>
    <scope>NUCLEOTIDE SEQUENCE [LARGE SCALE GENOMIC DNA]</scope>
    <source>
        <strain evidence="2">NC_groundwater_70_Ag_B-0.1um_54_66</strain>
    </source>
</reference>
<dbReference type="InterPro" id="IPR029058">
    <property type="entry name" value="AB_hydrolase_fold"/>
</dbReference>
<dbReference type="PANTHER" id="PTHR43037:SF1">
    <property type="entry name" value="BLL1128 PROTEIN"/>
    <property type="match status" value="1"/>
</dbReference>
<evidence type="ECO:0000256" key="1">
    <source>
        <dbReference type="ARBA" id="ARBA00022729"/>
    </source>
</evidence>
<proteinExistence type="predicted"/>
<dbReference type="PANTHER" id="PTHR43037">
    <property type="entry name" value="UNNAMED PRODUCT-RELATED"/>
    <property type="match status" value="1"/>
</dbReference>
<protein>
    <recommendedName>
        <fullName evidence="4">Phospholipase/carboxylesterase/thioesterase domain-containing protein</fullName>
    </recommendedName>
</protein>
<sequence length="278" mass="31099">MALQPEEDRGTTDTMKIRIALFILAFTLLPPASSAAEALKPVERLEKIRNEYPLGEVTPLLEKRVFAPTNNQRKILTYFWHAPAQPYPEGLLFPLVVVLHDSSGFAFAAESLVRDDMMRAFPSFIMVPALSEKSVWADPQQKHDKYEALLDLAELTKTLVFRFKIDPQRIYVIGCAEGGTGVFGSALLLPDLFAAGIAISGEWNERFAPKMAKMPLWAIHGAEDKLVPPDANRNLIAAINKNGGKAYYTEVKGMGKNCPSESLYTPEIWSWMFRQSRP</sequence>
<dbReference type="EMBL" id="CP066681">
    <property type="protein sequence ID" value="QQG35631.1"/>
    <property type="molecule type" value="Genomic_DNA"/>
</dbReference>
<dbReference type="InterPro" id="IPR050955">
    <property type="entry name" value="Plant_Biomass_Hydrol_Est"/>
</dbReference>
<dbReference type="Gene3D" id="3.40.50.1820">
    <property type="entry name" value="alpha/beta hydrolase"/>
    <property type="match status" value="1"/>
</dbReference>
<keyword evidence="1" id="KW-0732">Signal</keyword>